<comment type="caution">
    <text evidence="2">The sequence shown here is derived from an EMBL/GenBank/DDBJ whole genome shotgun (WGS) entry which is preliminary data.</text>
</comment>
<dbReference type="Proteomes" id="UP000249135">
    <property type="component" value="Unassembled WGS sequence"/>
</dbReference>
<gene>
    <name evidence="2" type="ORF">DI563_16970</name>
</gene>
<dbReference type="GO" id="GO:0005975">
    <property type="term" value="P:carbohydrate metabolic process"/>
    <property type="evidence" value="ECO:0007669"/>
    <property type="project" value="InterPro"/>
</dbReference>
<dbReference type="Gene3D" id="3.90.400.10">
    <property type="entry name" value="Oligo-1,6-glucosidase, Domain 2"/>
    <property type="match status" value="1"/>
</dbReference>
<dbReference type="PANTHER" id="PTHR10357:SF219">
    <property type="entry name" value="MALTOSE ALPHA-D-GLUCOSYLTRANSFERASE"/>
    <property type="match status" value="1"/>
</dbReference>
<organism evidence="2 3">
    <name type="scientific">Variovorax paradoxus</name>
    <dbReference type="NCBI Taxonomy" id="34073"/>
    <lineage>
        <taxon>Bacteria</taxon>
        <taxon>Pseudomonadati</taxon>
        <taxon>Pseudomonadota</taxon>
        <taxon>Betaproteobacteria</taxon>
        <taxon>Burkholderiales</taxon>
        <taxon>Comamonadaceae</taxon>
        <taxon>Variovorax</taxon>
    </lineage>
</organism>
<proteinExistence type="predicted"/>
<name>A0A2W5RX16_VARPD</name>
<dbReference type="SMART" id="SM00642">
    <property type="entry name" value="Aamy"/>
    <property type="match status" value="1"/>
</dbReference>
<dbReference type="Gene3D" id="3.20.20.80">
    <property type="entry name" value="Glycosidases"/>
    <property type="match status" value="1"/>
</dbReference>
<evidence type="ECO:0000313" key="2">
    <source>
        <dbReference type="EMBL" id="PZQ72023.1"/>
    </source>
</evidence>
<dbReference type="InterPro" id="IPR045857">
    <property type="entry name" value="O16G_dom_2"/>
</dbReference>
<accession>A0A2W5RX16</accession>
<dbReference type="SUPFAM" id="SSF51445">
    <property type="entry name" value="(Trans)glycosidases"/>
    <property type="match status" value="1"/>
</dbReference>
<reference evidence="2 3" key="1">
    <citation type="submission" date="2017-08" db="EMBL/GenBank/DDBJ databases">
        <title>Infants hospitalized years apart are colonized by the same room-sourced microbial strains.</title>
        <authorList>
            <person name="Brooks B."/>
            <person name="Olm M.R."/>
            <person name="Firek B.A."/>
            <person name="Baker R."/>
            <person name="Thomas B.C."/>
            <person name="Morowitz M.J."/>
            <person name="Banfield J.F."/>
        </authorList>
    </citation>
    <scope>NUCLEOTIDE SEQUENCE [LARGE SCALE GENOMIC DNA]</scope>
    <source>
        <strain evidence="2">S2_005_003_R2_41</strain>
    </source>
</reference>
<dbReference type="AlphaFoldDB" id="A0A2W5RX16"/>
<evidence type="ECO:0000313" key="3">
    <source>
        <dbReference type="Proteomes" id="UP000249135"/>
    </source>
</evidence>
<evidence type="ECO:0000259" key="1">
    <source>
        <dbReference type="SMART" id="SM00642"/>
    </source>
</evidence>
<dbReference type="EMBL" id="QFPP01000231">
    <property type="protein sequence ID" value="PZQ72023.1"/>
    <property type="molecule type" value="Genomic_DNA"/>
</dbReference>
<feature type="non-terminal residue" evidence="2">
    <location>
        <position position="249"/>
    </location>
</feature>
<sequence>MNAPVPRLALETAEVDTSQDPNWYRDAVIYQLNVKAFYDTNGDGIGDFKGVTAKLDYVKELGVNTIWLMPFYPSPLRDDGYDIAEYKDVNPQYGTLDDFREMLDEAHKRGLRVITELVINHTSNDHPWFQAARKAPPGSPERDFYVWSDTDQIYQGTRIIFTDTETSNWTWDPVAKQYFWHRFFSHQPDLNFDNPAVLEAVFDVMRFWLDMGVDGFRLDAIPYLVERDGTSNENLPETHAVIKKIRAAI</sequence>
<feature type="domain" description="Glycosyl hydrolase family 13 catalytic" evidence="1">
    <location>
        <begin position="31"/>
        <end position="249"/>
    </location>
</feature>
<dbReference type="Pfam" id="PF00128">
    <property type="entry name" value="Alpha-amylase"/>
    <property type="match status" value="1"/>
</dbReference>
<dbReference type="PANTHER" id="PTHR10357">
    <property type="entry name" value="ALPHA-AMYLASE FAMILY MEMBER"/>
    <property type="match status" value="1"/>
</dbReference>
<protein>
    <submittedName>
        <fullName evidence="2">Alpha-amylase</fullName>
    </submittedName>
</protein>
<dbReference type="InterPro" id="IPR006047">
    <property type="entry name" value="GH13_cat_dom"/>
</dbReference>
<dbReference type="InterPro" id="IPR017853">
    <property type="entry name" value="GH"/>
</dbReference>